<proteinExistence type="predicted"/>
<dbReference type="AlphaFoldDB" id="A0AAN8NIF4"/>
<reference evidence="2 3" key="1">
    <citation type="submission" date="2019-10" db="EMBL/GenBank/DDBJ databases">
        <authorList>
            <person name="Palmer J.M."/>
        </authorList>
    </citation>
    <scope>NUCLEOTIDE SEQUENCE [LARGE SCALE GENOMIC DNA]</scope>
    <source>
        <strain evidence="2 3">TWF506</strain>
    </source>
</reference>
<feature type="transmembrane region" description="Helical" evidence="1">
    <location>
        <begin position="15"/>
        <end position="38"/>
    </location>
</feature>
<keyword evidence="1" id="KW-1133">Transmembrane helix</keyword>
<accession>A0AAN8NIF4</accession>
<dbReference type="Proteomes" id="UP001307849">
    <property type="component" value="Unassembled WGS sequence"/>
</dbReference>
<comment type="caution">
    <text evidence="2">The sequence shown here is derived from an EMBL/GenBank/DDBJ whole genome shotgun (WGS) entry which is preliminary data.</text>
</comment>
<keyword evidence="3" id="KW-1185">Reference proteome</keyword>
<organism evidence="2 3">
    <name type="scientific">Arthrobotrys conoides</name>
    <dbReference type="NCBI Taxonomy" id="74498"/>
    <lineage>
        <taxon>Eukaryota</taxon>
        <taxon>Fungi</taxon>
        <taxon>Dikarya</taxon>
        <taxon>Ascomycota</taxon>
        <taxon>Pezizomycotina</taxon>
        <taxon>Orbiliomycetes</taxon>
        <taxon>Orbiliales</taxon>
        <taxon>Orbiliaceae</taxon>
        <taxon>Arthrobotrys</taxon>
    </lineage>
</organism>
<dbReference type="EMBL" id="JAVHJM010000010">
    <property type="protein sequence ID" value="KAK6504290.1"/>
    <property type="molecule type" value="Genomic_DNA"/>
</dbReference>
<gene>
    <name evidence="2" type="ORF">TWF506_002494</name>
</gene>
<evidence type="ECO:0000256" key="1">
    <source>
        <dbReference type="SAM" id="Phobius"/>
    </source>
</evidence>
<keyword evidence="1" id="KW-0812">Transmembrane</keyword>
<keyword evidence="1" id="KW-0472">Membrane</keyword>
<name>A0AAN8NIF4_9PEZI</name>
<sequence length="111" mass="12344">MNGWKCLVGFVCRRLSMGCIVGLEGILVGGVWCFRLVLIKASRTIIMAQVEDAPAVSYRVSAACLCRLYAFYSFQSEEAQDILQSRVLNVRTSTLRYALPPSLHSRLVSVI</sequence>
<evidence type="ECO:0000313" key="3">
    <source>
        <dbReference type="Proteomes" id="UP001307849"/>
    </source>
</evidence>
<protein>
    <submittedName>
        <fullName evidence="2">Uncharacterized protein</fullName>
    </submittedName>
</protein>
<evidence type="ECO:0000313" key="2">
    <source>
        <dbReference type="EMBL" id="KAK6504290.1"/>
    </source>
</evidence>